<name>V9IF56_APICE</name>
<feature type="signal peptide" evidence="1">
    <location>
        <begin position="1"/>
        <end position="20"/>
    </location>
</feature>
<keyword evidence="1" id="KW-0732">Signal</keyword>
<sequence>MSRSLLLVFLFVCLVYISQANPLPQDAQQSVSSNFDDLTNKAKQIFDDAKGALEKSELNDALEKAKSFIGQAGENIRKEIEKIAEKLRD</sequence>
<gene>
    <name evidence="2" type="ORF">ACCB04171</name>
</gene>
<dbReference type="SUPFAM" id="SSF58113">
    <property type="entry name" value="Apolipoprotein A-I"/>
    <property type="match status" value="1"/>
</dbReference>
<proteinExistence type="evidence at transcript level"/>
<feature type="chain" id="PRO_5004777584" evidence="1">
    <location>
        <begin position="21"/>
        <end position="89"/>
    </location>
</feature>
<evidence type="ECO:0000256" key="1">
    <source>
        <dbReference type="SAM" id="SignalP"/>
    </source>
</evidence>
<reference evidence="2" key="1">
    <citation type="submission" date="2011-11" db="EMBL/GenBank/DDBJ databases">
        <title>Decoding the brain transcriptome of the Eastern honeybee (Apis cerana) based on pyrosequencing.</title>
        <authorList>
            <person name="Sun L."/>
            <person name="Zheng H."/>
            <person name="Wang Y."/>
            <person name="Xie X."/>
            <person name="Zhu Y."/>
            <person name="Gu W."/>
            <person name="Wang S."/>
        </authorList>
    </citation>
    <scope>NUCLEOTIDE SEQUENCE</scope>
    <source>
        <tissue evidence="2">Brain</tissue>
    </source>
</reference>
<evidence type="ECO:0000313" key="2">
    <source>
        <dbReference type="EMBL" id="AEY59700.1"/>
    </source>
</evidence>
<dbReference type="EMBL" id="JR042964">
    <property type="protein sequence ID" value="AEY59700.1"/>
    <property type="molecule type" value="mRNA"/>
</dbReference>
<organism evidence="2">
    <name type="scientific">Apis cerana</name>
    <name type="common">Indian honeybee</name>
    <dbReference type="NCBI Taxonomy" id="7461"/>
    <lineage>
        <taxon>Eukaryota</taxon>
        <taxon>Metazoa</taxon>
        <taxon>Ecdysozoa</taxon>
        <taxon>Arthropoda</taxon>
        <taxon>Hexapoda</taxon>
        <taxon>Insecta</taxon>
        <taxon>Pterygota</taxon>
        <taxon>Neoptera</taxon>
        <taxon>Endopterygota</taxon>
        <taxon>Hymenoptera</taxon>
        <taxon>Apocrita</taxon>
        <taxon>Aculeata</taxon>
        <taxon>Apoidea</taxon>
        <taxon>Anthophila</taxon>
        <taxon>Apidae</taxon>
        <taxon>Apis</taxon>
    </lineage>
</organism>
<accession>V9IF56</accession>
<dbReference type="AlphaFoldDB" id="V9IF56"/>
<protein>
    <submittedName>
        <fullName evidence="2">Uncharacterized protein</fullName>
    </submittedName>
</protein>